<feature type="compositionally biased region" description="Low complexity" evidence="1">
    <location>
        <begin position="641"/>
        <end position="651"/>
    </location>
</feature>
<comment type="caution">
    <text evidence="4">The sequence shown here is derived from an EMBL/GenBank/DDBJ whole genome shotgun (WGS) entry which is preliminary data.</text>
</comment>
<reference evidence="4 5" key="1">
    <citation type="submission" date="2023-07" db="EMBL/GenBank/DDBJ databases">
        <title>Genomic Encyclopedia of Type Strains, Phase IV (KMG-IV): sequencing the most valuable type-strain genomes for metagenomic binning, comparative biology and taxonomic classification.</title>
        <authorList>
            <person name="Goeker M."/>
        </authorList>
    </citation>
    <scope>NUCLEOTIDE SEQUENCE [LARGE SCALE GENOMIC DNA]</scope>
    <source>
        <strain evidence="4 5">DSM 5896</strain>
    </source>
</reference>
<dbReference type="Proteomes" id="UP001237448">
    <property type="component" value="Unassembled WGS sequence"/>
</dbReference>
<dbReference type="InterPro" id="IPR052039">
    <property type="entry name" value="Caspase-related_regulators"/>
</dbReference>
<feature type="compositionally biased region" description="Low complexity" evidence="1">
    <location>
        <begin position="808"/>
        <end position="821"/>
    </location>
</feature>
<feature type="compositionally biased region" description="Gly residues" evidence="1">
    <location>
        <begin position="706"/>
        <end position="717"/>
    </location>
</feature>
<feature type="compositionally biased region" description="Low complexity" evidence="1">
    <location>
        <begin position="605"/>
        <end position="620"/>
    </location>
</feature>
<feature type="signal peptide" evidence="2">
    <location>
        <begin position="1"/>
        <end position="21"/>
    </location>
</feature>
<dbReference type="InterPro" id="IPR029030">
    <property type="entry name" value="Caspase-like_dom_sf"/>
</dbReference>
<evidence type="ECO:0000259" key="3">
    <source>
        <dbReference type="Pfam" id="PF00656"/>
    </source>
</evidence>
<feature type="compositionally biased region" description="Polar residues" evidence="1">
    <location>
        <begin position="662"/>
        <end position="676"/>
    </location>
</feature>
<evidence type="ECO:0000313" key="5">
    <source>
        <dbReference type="Proteomes" id="UP001237448"/>
    </source>
</evidence>
<gene>
    <name evidence="4" type="ORF">J3R73_000966</name>
</gene>
<feature type="domain" description="Peptidase C14 caspase" evidence="3">
    <location>
        <begin position="25"/>
        <end position="245"/>
    </location>
</feature>
<evidence type="ECO:0000256" key="2">
    <source>
        <dbReference type="SAM" id="SignalP"/>
    </source>
</evidence>
<organism evidence="4 5">
    <name type="scientific">Labrys monachus</name>
    <dbReference type="NCBI Taxonomy" id="217067"/>
    <lineage>
        <taxon>Bacteria</taxon>
        <taxon>Pseudomonadati</taxon>
        <taxon>Pseudomonadota</taxon>
        <taxon>Alphaproteobacteria</taxon>
        <taxon>Hyphomicrobiales</taxon>
        <taxon>Xanthobacteraceae</taxon>
        <taxon>Labrys</taxon>
    </lineage>
</organism>
<proteinExistence type="predicted"/>
<dbReference type="PANTHER" id="PTHR22576">
    <property type="entry name" value="MUCOSA ASSOCIATED LYMPHOID TISSUE LYMPHOMA TRANSLOCATION PROTEIN 1/PARACASPASE"/>
    <property type="match status" value="1"/>
</dbReference>
<dbReference type="SUPFAM" id="SSF52129">
    <property type="entry name" value="Caspase-like"/>
    <property type="match status" value="1"/>
</dbReference>
<dbReference type="PANTHER" id="PTHR22576:SF37">
    <property type="entry name" value="MUCOSA-ASSOCIATED LYMPHOID TISSUE LYMPHOMA TRANSLOCATION PROTEIN 1"/>
    <property type="match status" value="1"/>
</dbReference>
<dbReference type="Gene3D" id="3.40.50.1460">
    <property type="match status" value="1"/>
</dbReference>
<name>A0ABU0F995_9HYPH</name>
<feature type="region of interest" description="Disordered" evidence="1">
    <location>
        <begin position="516"/>
        <end position="856"/>
    </location>
</feature>
<dbReference type="InterPro" id="IPR011600">
    <property type="entry name" value="Pept_C14_caspase"/>
</dbReference>
<evidence type="ECO:0000313" key="4">
    <source>
        <dbReference type="EMBL" id="MDQ0391174.1"/>
    </source>
</evidence>
<feature type="compositionally biased region" description="Low complexity" evidence="1">
    <location>
        <begin position="677"/>
        <end position="695"/>
    </location>
</feature>
<sequence length="856" mass="90820">MMAKLFLVFGALFLLAGAARAQDEKRIALVIGNGAYQAGPLATAANDAGLIAQTLQASGFDVVGARDLDQDALRHAFRDFLDKATASGPHTVAFVYLAGYGLQLQGENYFVPVDARIANAAAVSVDAVRISDFTKALAALPLKMSIVVVDGARANDFARGDQPLAGGLALVDADPNMLVAFNAAPGTVAPAEQGPYGAYAQSLAEMMRVGGLPLQDVFDRTRLRVSEKTNGAVLPWSTSRITEPFVFFERGSGAPAPQASYDRDAAMRAKPIAQFDARDAYMAALDRDTLPGYEEFLKAYPKDAMAKRVRAIVAARREAITWRQTWMRDTPNAYWSYLRRYPRGPHAWDARRRLRHFEAALEPPATFDAIEYDVPPPPEFEVVYVDRPVFIFSDPDFDLPPPPPPPVIFLPPPPRDFVELPPPPPPRGDYMLPMPRYVAVPEWVRPPRYIEPPPQNVIFENIHNSTVVNEMIDNPRREDERPGAAMTPGEKVTGAAIAAGAAAAVLGVTLPPYLRNRPGAGPRNPGGVDRTGGQPILPGQPRPGLQPLPGVVQPGKLPAGQNPPGVNGQNPLPGQAGPQDHKGPAGQNNLPGMNGQKPLPGQGNLPKAGGQPPLPGQAGPQDHKGEKGPGGQNNLPGMNGGQPLPGQAGQQGRKGHKPPPGQNNLPGMNGQAPDTLQNPAAQAQPGAEPGNPKPGKQGRGKKGHGALPGNGPAGGAQPGNPALQPEPGVGGPKANAPGNGQEGGLPTAKQHRRNQPGGDQGPAAGKPFPSQPAPQLERAQPQSNRPAHAPKPQMQPMQERPAPQPRLQPQIRQAPQMQPQRQPRPEPRVQQPMRQPPQAHPAAPGRNCGRPGMPPC</sequence>
<feature type="chain" id="PRO_5046942834" evidence="2">
    <location>
        <begin position="22"/>
        <end position="856"/>
    </location>
</feature>
<evidence type="ECO:0000256" key="1">
    <source>
        <dbReference type="SAM" id="MobiDB-lite"/>
    </source>
</evidence>
<protein>
    <submittedName>
        <fullName evidence="4">Caspase-like protein</fullName>
    </submittedName>
</protein>
<keyword evidence="5" id="KW-1185">Reference proteome</keyword>
<accession>A0ABU0F995</accession>
<keyword evidence="2" id="KW-0732">Signal</keyword>
<dbReference type="EMBL" id="JAUSVK010000001">
    <property type="protein sequence ID" value="MDQ0391174.1"/>
    <property type="molecule type" value="Genomic_DNA"/>
</dbReference>
<dbReference type="Pfam" id="PF00656">
    <property type="entry name" value="Peptidase_C14"/>
    <property type="match status" value="1"/>
</dbReference>
<feature type="compositionally biased region" description="Low complexity" evidence="1">
    <location>
        <begin position="516"/>
        <end position="537"/>
    </location>
</feature>